<evidence type="ECO:0000259" key="1">
    <source>
        <dbReference type="Pfam" id="PF16470"/>
    </source>
</evidence>
<name>A0A811JU61_9BILA</name>
<protein>
    <recommendedName>
        <fullName evidence="1">Peptidase S8 pro-domain domain-containing protein</fullName>
    </recommendedName>
</protein>
<dbReference type="Proteomes" id="UP000783686">
    <property type="component" value="Unassembled WGS sequence"/>
</dbReference>
<dbReference type="OrthoDB" id="5850873at2759"/>
<dbReference type="InterPro" id="IPR038466">
    <property type="entry name" value="S8_pro-domain_sf"/>
</dbReference>
<organism evidence="2 3">
    <name type="scientific">Bursaphelenchus okinawaensis</name>
    <dbReference type="NCBI Taxonomy" id="465554"/>
    <lineage>
        <taxon>Eukaryota</taxon>
        <taxon>Metazoa</taxon>
        <taxon>Ecdysozoa</taxon>
        <taxon>Nematoda</taxon>
        <taxon>Chromadorea</taxon>
        <taxon>Rhabditida</taxon>
        <taxon>Tylenchina</taxon>
        <taxon>Tylenchomorpha</taxon>
        <taxon>Aphelenchoidea</taxon>
        <taxon>Aphelenchoididae</taxon>
        <taxon>Bursaphelenchus</taxon>
    </lineage>
</organism>
<dbReference type="Proteomes" id="UP000614601">
    <property type="component" value="Unassembled WGS sequence"/>
</dbReference>
<evidence type="ECO:0000313" key="3">
    <source>
        <dbReference type="Proteomes" id="UP000614601"/>
    </source>
</evidence>
<sequence length="76" mass="8707">MADQVTLKLKEADDNKAKEVAELYGFEVKGESFMESHYFLHYSNPSLTVEQKQTQLEQLNSDPFVHWAKSTSPKSV</sequence>
<dbReference type="InterPro" id="IPR032815">
    <property type="entry name" value="S8_pro-domain"/>
</dbReference>
<dbReference type="EMBL" id="CAJFCW020000001">
    <property type="protein sequence ID" value="CAG9083962.1"/>
    <property type="molecule type" value="Genomic_DNA"/>
</dbReference>
<dbReference type="Gene3D" id="3.30.70.850">
    <property type="entry name" value="Peptidase S8, pro-domain"/>
    <property type="match status" value="1"/>
</dbReference>
<comment type="caution">
    <text evidence="2">The sequence shown here is derived from an EMBL/GenBank/DDBJ whole genome shotgun (WGS) entry which is preliminary data.</text>
</comment>
<dbReference type="Pfam" id="PF16470">
    <property type="entry name" value="S8_pro-domain"/>
    <property type="match status" value="1"/>
</dbReference>
<keyword evidence="3" id="KW-1185">Reference proteome</keyword>
<gene>
    <name evidence="2" type="ORF">BOKJ2_LOCUS1680</name>
</gene>
<reference evidence="2" key="1">
    <citation type="submission" date="2020-09" db="EMBL/GenBank/DDBJ databases">
        <authorList>
            <person name="Kikuchi T."/>
        </authorList>
    </citation>
    <scope>NUCLEOTIDE SEQUENCE</scope>
    <source>
        <strain evidence="2">SH1</strain>
    </source>
</reference>
<proteinExistence type="predicted"/>
<dbReference type="EMBL" id="CAJFDH010000001">
    <property type="protein sequence ID" value="CAD5206996.1"/>
    <property type="molecule type" value="Genomic_DNA"/>
</dbReference>
<dbReference type="SUPFAM" id="SSF54897">
    <property type="entry name" value="Protease propeptides/inhibitors"/>
    <property type="match status" value="1"/>
</dbReference>
<accession>A0A811JU61</accession>
<dbReference type="AlphaFoldDB" id="A0A811JU61"/>
<feature type="domain" description="Peptidase S8 pro-domain" evidence="1">
    <location>
        <begin position="8"/>
        <end position="70"/>
    </location>
</feature>
<evidence type="ECO:0000313" key="2">
    <source>
        <dbReference type="EMBL" id="CAD5206996.1"/>
    </source>
</evidence>